<reference evidence="2 3" key="1">
    <citation type="submission" date="2022-02" db="EMBL/GenBank/DDBJ databases">
        <authorList>
            <person name="Min J."/>
        </authorList>
    </citation>
    <scope>NUCLEOTIDE SEQUENCE [LARGE SCALE GENOMIC DNA]</scope>
    <source>
        <strain evidence="2 3">GR10-1</strain>
    </source>
</reference>
<proteinExistence type="predicted"/>
<evidence type="ECO:0000256" key="1">
    <source>
        <dbReference type="SAM" id="MobiDB-lite"/>
    </source>
</evidence>
<organism evidence="2 3">
    <name type="scientific">Niabella ginsengisoli</name>
    <dbReference type="NCBI Taxonomy" id="522298"/>
    <lineage>
        <taxon>Bacteria</taxon>
        <taxon>Pseudomonadati</taxon>
        <taxon>Bacteroidota</taxon>
        <taxon>Chitinophagia</taxon>
        <taxon>Chitinophagales</taxon>
        <taxon>Chitinophagaceae</taxon>
        <taxon>Niabella</taxon>
    </lineage>
</organism>
<dbReference type="InterPro" id="IPR011990">
    <property type="entry name" value="TPR-like_helical_dom_sf"/>
</dbReference>
<dbReference type="InterPro" id="IPR041662">
    <property type="entry name" value="SusD-like_2"/>
</dbReference>
<sequence length="427" mass="47210">MYNTVTNNRIGMHYAQYWCGTDAKGDSQYSSSDGGSTNLWTMYSVVLPALKEIQTLNETATDEVAAANQNAIAGVFQIWVYHMLTDAFGNIPYSNAITEELLPTYDDAKTVYTDLLSKLDTYQSQLNPANPSFTTGDVIYNGDVTKWKKFANSLMLRIAMRMSNKDETTAKPYIEKAIQAGIIETNDDNALFPYNGNATEAFPFNNIDRDPVQFVVSATLIDYMKEVNDPRLPQFARTVGNVYKGSPYASGENNASDAQIFSLPSIKVYNPDFPGIIFTASEAQFLKAEAAARNMSAGGTAVTFYNSGIEESMTFWGVSADSTTAYSARVPFIAANWKDCIGTQKWLAFYMQGMQSWHERVRLDFNKPDGTPLFIAPVEGSLDPSVTMVPNRITYPTSENNTNKANKDAASQAIGGDTKGTKLWWQN</sequence>
<dbReference type="Proteomes" id="UP001202248">
    <property type="component" value="Unassembled WGS sequence"/>
</dbReference>
<dbReference type="Gene3D" id="1.25.40.390">
    <property type="match status" value="1"/>
</dbReference>
<dbReference type="EMBL" id="JAKWBL010000001">
    <property type="protein sequence ID" value="MCH5597445.1"/>
    <property type="molecule type" value="Genomic_DNA"/>
</dbReference>
<protein>
    <submittedName>
        <fullName evidence="2">SusD/RagB family nutrient-binding outer membrane lipoprotein</fullName>
    </submittedName>
</protein>
<gene>
    <name evidence="2" type="ORF">MKP09_05770</name>
</gene>
<dbReference type="SUPFAM" id="SSF48452">
    <property type="entry name" value="TPR-like"/>
    <property type="match status" value="1"/>
</dbReference>
<accession>A0ABS9SGI8</accession>
<name>A0ABS9SGI8_9BACT</name>
<dbReference type="Pfam" id="PF12771">
    <property type="entry name" value="SusD-like_2"/>
    <property type="match status" value="1"/>
</dbReference>
<dbReference type="RefSeq" id="WP_240826830.1">
    <property type="nucleotide sequence ID" value="NZ_JAKWBL010000001.1"/>
</dbReference>
<evidence type="ECO:0000313" key="2">
    <source>
        <dbReference type="EMBL" id="MCH5597445.1"/>
    </source>
</evidence>
<feature type="region of interest" description="Disordered" evidence="1">
    <location>
        <begin position="396"/>
        <end position="415"/>
    </location>
</feature>
<evidence type="ECO:0000313" key="3">
    <source>
        <dbReference type="Proteomes" id="UP001202248"/>
    </source>
</evidence>
<comment type="caution">
    <text evidence="2">The sequence shown here is derived from an EMBL/GenBank/DDBJ whole genome shotgun (WGS) entry which is preliminary data.</text>
</comment>
<keyword evidence="3" id="KW-1185">Reference proteome</keyword>
<keyword evidence="2" id="KW-0449">Lipoprotein</keyword>